<accession>A0AA87SWX6</accession>
<proteinExistence type="predicted"/>
<dbReference type="Proteomes" id="UP000001343">
    <property type="component" value="Unassembled WGS sequence"/>
</dbReference>
<sequence length="38" mass="4214">MGNPKLSSLDGIERASGLVVLNVERNQDILDLCRNFLI</sequence>
<comment type="caution">
    <text evidence="1">The sequence shown here is derived from an EMBL/GenBank/DDBJ whole genome shotgun (WGS) entry which is preliminary data.</text>
</comment>
<dbReference type="AlphaFoldDB" id="A0AA87SWX6"/>
<gene>
    <name evidence="1" type="ORF">LEP1GSC125_2291</name>
</gene>
<protein>
    <submittedName>
        <fullName evidence="1">Uncharacterized protein</fullName>
    </submittedName>
</protein>
<reference evidence="1 2" key="1">
    <citation type="journal article" date="2014" name="Int. J. Syst. Evol. Microbiol.">
        <title>Leptospira mayottensis sp. nov., a pathogenic species of the genus Leptospira isolated from humans.</title>
        <authorList>
            <person name="Bourhy P."/>
            <person name="Collet L."/>
            <person name="Brisse S."/>
            <person name="Picardeau M."/>
        </authorList>
    </citation>
    <scope>NUCLEOTIDE SEQUENCE [LARGE SCALE GENOMIC DNA]</scope>
    <source>
        <strain evidence="1 2">200901122</strain>
    </source>
</reference>
<dbReference type="EMBL" id="AKWM02000037">
    <property type="protein sequence ID" value="EKS00365.1"/>
    <property type="molecule type" value="Genomic_DNA"/>
</dbReference>
<name>A0AA87SWX6_9LEPT</name>
<evidence type="ECO:0000313" key="2">
    <source>
        <dbReference type="Proteomes" id="UP000001343"/>
    </source>
</evidence>
<organism evidence="1 2">
    <name type="scientific">Leptospira mayottensis 200901122</name>
    <dbReference type="NCBI Taxonomy" id="1193010"/>
    <lineage>
        <taxon>Bacteria</taxon>
        <taxon>Pseudomonadati</taxon>
        <taxon>Spirochaetota</taxon>
        <taxon>Spirochaetia</taxon>
        <taxon>Leptospirales</taxon>
        <taxon>Leptospiraceae</taxon>
        <taxon>Leptospira</taxon>
    </lineage>
</organism>
<evidence type="ECO:0000313" key="1">
    <source>
        <dbReference type="EMBL" id="EKS00365.1"/>
    </source>
</evidence>